<accession>A0A2G8R112</accession>
<feature type="transmembrane region" description="Helical" evidence="1">
    <location>
        <begin position="21"/>
        <end position="41"/>
    </location>
</feature>
<dbReference type="RefSeq" id="WP_099913562.1">
    <property type="nucleotide sequence ID" value="NZ_AWWI01000180.1"/>
</dbReference>
<name>A0A2G8R112_9RHOB</name>
<gene>
    <name evidence="2" type="ORF">P775_26400</name>
</gene>
<dbReference type="AlphaFoldDB" id="A0A2G8R112"/>
<evidence type="ECO:0000256" key="1">
    <source>
        <dbReference type="SAM" id="Phobius"/>
    </source>
</evidence>
<keyword evidence="1" id="KW-1133">Transmembrane helix</keyword>
<evidence type="ECO:0000313" key="2">
    <source>
        <dbReference type="EMBL" id="PIL14838.1"/>
    </source>
</evidence>
<keyword evidence="1" id="KW-0472">Membrane</keyword>
<keyword evidence="1" id="KW-0812">Transmembrane</keyword>
<reference evidence="2 3" key="1">
    <citation type="submission" date="2013-09" db="EMBL/GenBank/DDBJ databases">
        <title>Genome sequencing of Phaeobacter antarcticus sp. nov. SM1211.</title>
        <authorList>
            <person name="Zhang X.-Y."/>
            <person name="Liu C."/>
            <person name="Chen X.-L."/>
            <person name="Xie B.-B."/>
            <person name="Qin Q.-L."/>
            <person name="Rong J.-C."/>
            <person name="Zhang Y.-Z."/>
        </authorList>
    </citation>
    <scope>NUCLEOTIDE SEQUENCE [LARGE SCALE GENOMIC DNA]</scope>
    <source>
        <strain evidence="2 3">SM1211</strain>
    </source>
</reference>
<sequence length="62" mass="6432">MTTLDFHIATPRRAAMDRSTLAAALTAIALVVLMGIPALMAPTSEIPATGWHGNAATSVSLR</sequence>
<comment type="caution">
    <text evidence="2">The sequence shown here is derived from an EMBL/GenBank/DDBJ whole genome shotgun (WGS) entry which is preliminary data.</text>
</comment>
<evidence type="ECO:0000313" key="3">
    <source>
        <dbReference type="Proteomes" id="UP000231259"/>
    </source>
</evidence>
<proteinExistence type="predicted"/>
<keyword evidence="3" id="KW-1185">Reference proteome</keyword>
<organism evidence="2 3">
    <name type="scientific">Puniceibacterium antarcticum</name>
    <dbReference type="NCBI Taxonomy" id="1206336"/>
    <lineage>
        <taxon>Bacteria</taxon>
        <taxon>Pseudomonadati</taxon>
        <taxon>Pseudomonadota</taxon>
        <taxon>Alphaproteobacteria</taxon>
        <taxon>Rhodobacterales</taxon>
        <taxon>Paracoccaceae</taxon>
        <taxon>Puniceibacterium</taxon>
    </lineage>
</organism>
<dbReference type="Proteomes" id="UP000231259">
    <property type="component" value="Unassembled WGS sequence"/>
</dbReference>
<dbReference type="EMBL" id="AWWI01000180">
    <property type="protein sequence ID" value="PIL14838.1"/>
    <property type="molecule type" value="Genomic_DNA"/>
</dbReference>
<protein>
    <submittedName>
        <fullName evidence="2">Uncharacterized protein</fullName>
    </submittedName>
</protein>